<name>A0A9D4KJ59_DREPO</name>
<reference evidence="1" key="2">
    <citation type="submission" date="2020-11" db="EMBL/GenBank/DDBJ databases">
        <authorList>
            <person name="McCartney M.A."/>
            <person name="Auch B."/>
            <person name="Kono T."/>
            <person name="Mallez S."/>
            <person name="Becker A."/>
            <person name="Gohl D.M."/>
            <person name="Silverstein K.A.T."/>
            <person name="Koren S."/>
            <person name="Bechman K.B."/>
            <person name="Herman A."/>
            <person name="Abrahante J.E."/>
            <person name="Garbe J."/>
        </authorList>
    </citation>
    <scope>NUCLEOTIDE SEQUENCE</scope>
    <source>
        <strain evidence="1">Duluth1</strain>
        <tissue evidence="1">Whole animal</tissue>
    </source>
</reference>
<accession>A0A9D4KJ59</accession>
<gene>
    <name evidence="1" type="ORF">DPMN_114043</name>
</gene>
<keyword evidence="2" id="KW-1185">Reference proteome</keyword>
<protein>
    <submittedName>
        <fullName evidence="1">Uncharacterized protein</fullName>
    </submittedName>
</protein>
<dbReference type="EMBL" id="JAIWYP010000004">
    <property type="protein sequence ID" value="KAH3840591.1"/>
    <property type="molecule type" value="Genomic_DNA"/>
</dbReference>
<comment type="caution">
    <text evidence="1">The sequence shown here is derived from an EMBL/GenBank/DDBJ whole genome shotgun (WGS) entry which is preliminary data.</text>
</comment>
<evidence type="ECO:0000313" key="2">
    <source>
        <dbReference type="Proteomes" id="UP000828390"/>
    </source>
</evidence>
<reference evidence="1" key="1">
    <citation type="journal article" date="2019" name="bioRxiv">
        <title>The Genome of the Zebra Mussel, Dreissena polymorpha: A Resource for Invasive Species Research.</title>
        <authorList>
            <person name="McCartney M.A."/>
            <person name="Auch B."/>
            <person name="Kono T."/>
            <person name="Mallez S."/>
            <person name="Zhang Y."/>
            <person name="Obille A."/>
            <person name="Becker A."/>
            <person name="Abrahante J.E."/>
            <person name="Garbe J."/>
            <person name="Badalamenti J.P."/>
            <person name="Herman A."/>
            <person name="Mangelson H."/>
            <person name="Liachko I."/>
            <person name="Sullivan S."/>
            <person name="Sone E.D."/>
            <person name="Koren S."/>
            <person name="Silverstein K.A.T."/>
            <person name="Beckman K.B."/>
            <person name="Gohl D.M."/>
        </authorList>
    </citation>
    <scope>NUCLEOTIDE SEQUENCE</scope>
    <source>
        <strain evidence="1">Duluth1</strain>
        <tissue evidence="1">Whole animal</tissue>
    </source>
</reference>
<evidence type="ECO:0000313" key="1">
    <source>
        <dbReference type="EMBL" id="KAH3840591.1"/>
    </source>
</evidence>
<dbReference type="AlphaFoldDB" id="A0A9D4KJ59"/>
<dbReference type="Proteomes" id="UP000828390">
    <property type="component" value="Unassembled WGS sequence"/>
</dbReference>
<organism evidence="1 2">
    <name type="scientific">Dreissena polymorpha</name>
    <name type="common">Zebra mussel</name>
    <name type="synonym">Mytilus polymorpha</name>
    <dbReference type="NCBI Taxonomy" id="45954"/>
    <lineage>
        <taxon>Eukaryota</taxon>
        <taxon>Metazoa</taxon>
        <taxon>Spiralia</taxon>
        <taxon>Lophotrochozoa</taxon>
        <taxon>Mollusca</taxon>
        <taxon>Bivalvia</taxon>
        <taxon>Autobranchia</taxon>
        <taxon>Heteroconchia</taxon>
        <taxon>Euheterodonta</taxon>
        <taxon>Imparidentia</taxon>
        <taxon>Neoheterodontei</taxon>
        <taxon>Myida</taxon>
        <taxon>Dreissenoidea</taxon>
        <taxon>Dreissenidae</taxon>
        <taxon>Dreissena</taxon>
    </lineage>
</organism>
<proteinExistence type="predicted"/>
<sequence length="121" mass="13949">MMLSYQTLDGFYITVNSMRECVKFCLNQGMDFDLTEKFNQDSIEQHFGIHRASLGSNTNPRLYDFNNFMVKIRTAGSQALAPFRGNTKRRIELAPLDDSPLRKRVKHMKQKANLTACPPFI</sequence>